<dbReference type="Pfam" id="PF13426">
    <property type="entry name" value="PAS_9"/>
    <property type="match status" value="1"/>
</dbReference>
<dbReference type="EMBL" id="BTFW01000001">
    <property type="protein sequence ID" value="GMM62406.1"/>
    <property type="molecule type" value="Genomic_DNA"/>
</dbReference>
<dbReference type="SUPFAM" id="SSF55785">
    <property type="entry name" value="PYP-like sensor domain (PAS domain)"/>
    <property type="match status" value="1"/>
</dbReference>
<keyword evidence="3" id="KW-0597">Phosphoprotein</keyword>
<dbReference type="InterPro" id="IPR003661">
    <property type="entry name" value="HisK_dim/P_dom"/>
</dbReference>
<evidence type="ECO:0000313" key="12">
    <source>
        <dbReference type="Proteomes" id="UP001187221"/>
    </source>
</evidence>
<dbReference type="PROSITE" id="PS50112">
    <property type="entry name" value="PAS"/>
    <property type="match status" value="1"/>
</dbReference>
<dbReference type="CDD" id="cd00130">
    <property type="entry name" value="PAS"/>
    <property type="match status" value="1"/>
</dbReference>
<comment type="catalytic activity">
    <reaction evidence="1">
        <text>ATP + protein L-histidine = ADP + protein N-phospho-L-histidine.</text>
        <dbReference type="EC" id="2.7.13.3"/>
    </reaction>
</comment>
<keyword evidence="5" id="KW-0418">Kinase</keyword>
<dbReference type="PANTHER" id="PTHR42878:SF15">
    <property type="entry name" value="BACTERIOPHYTOCHROME"/>
    <property type="match status" value="1"/>
</dbReference>
<protein>
    <recommendedName>
        <fullName evidence="2">histidine kinase</fullName>
        <ecNumber evidence="2">2.7.13.3</ecNumber>
    </recommendedName>
</protein>
<evidence type="ECO:0000259" key="10">
    <source>
        <dbReference type="PROSITE" id="PS50113"/>
    </source>
</evidence>
<evidence type="ECO:0000256" key="7">
    <source>
        <dbReference type="SAM" id="MobiDB-lite"/>
    </source>
</evidence>
<name>A0ABQ6PAY0_9SPHN</name>
<dbReference type="NCBIfam" id="TIGR00229">
    <property type="entry name" value="sensory_box"/>
    <property type="match status" value="1"/>
</dbReference>
<dbReference type="Gene3D" id="1.10.287.130">
    <property type="match status" value="1"/>
</dbReference>
<dbReference type="InterPro" id="IPR004358">
    <property type="entry name" value="Sig_transdc_His_kin-like_C"/>
</dbReference>
<comment type="caution">
    <text evidence="11">The sequence shown here is derived from an EMBL/GenBank/DDBJ whole genome shotgun (WGS) entry which is preliminary data.</text>
</comment>
<dbReference type="SMART" id="SM00387">
    <property type="entry name" value="HATPase_c"/>
    <property type="match status" value="1"/>
</dbReference>
<dbReference type="PROSITE" id="PS50113">
    <property type="entry name" value="PAC"/>
    <property type="match status" value="1"/>
</dbReference>
<dbReference type="InterPro" id="IPR003594">
    <property type="entry name" value="HATPase_dom"/>
</dbReference>
<dbReference type="RefSeq" id="WP_317975990.1">
    <property type="nucleotide sequence ID" value="NZ_BTFW01000001.1"/>
</dbReference>
<dbReference type="Pfam" id="PF00512">
    <property type="entry name" value="HisKA"/>
    <property type="match status" value="1"/>
</dbReference>
<dbReference type="InterPro" id="IPR036097">
    <property type="entry name" value="HisK_dim/P_sf"/>
</dbReference>
<feature type="domain" description="PAC" evidence="10">
    <location>
        <begin position="108"/>
        <end position="158"/>
    </location>
</feature>
<evidence type="ECO:0000313" key="11">
    <source>
        <dbReference type="EMBL" id="GMM62406.1"/>
    </source>
</evidence>
<evidence type="ECO:0000256" key="4">
    <source>
        <dbReference type="ARBA" id="ARBA00022679"/>
    </source>
</evidence>
<dbReference type="PANTHER" id="PTHR42878">
    <property type="entry name" value="TWO-COMPONENT HISTIDINE KINASE"/>
    <property type="match status" value="1"/>
</dbReference>
<organism evidence="11 12">
    <name type="scientific">Novosphingobium pituita</name>
    <dbReference type="NCBI Taxonomy" id="3056842"/>
    <lineage>
        <taxon>Bacteria</taxon>
        <taxon>Pseudomonadati</taxon>
        <taxon>Pseudomonadota</taxon>
        <taxon>Alphaproteobacteria</taxon>
        <taxon>Sphingomonadales</taxon>
        <taxon>Sphingomonadaceae</taxon>
        <taxon>Novosphingobium</taxon>
    </lineage>
</organism>
<dbReference type="InterPro" id="IPR005467">
    <property type="entry name" value="His_kinase_dom"/>
</dbReference>
<keyword evidence="6" id="KW-0472">Membrane</keyword>
<dbReference type="InterPro" id="IPR035965">
    <property type="entry name" value="PAS-like_dom_sf"/>
</dbReference>
<feature type="compositionally biased region" description="Basic and acidic residues" evidence="7">
    <location>
        <begin position="1"/>
        <end position="10"/>
    </location>
</feature>
<dbReference type="EC" id="2.7.13.3" evidence="2"/>
<proteinExistence type="predicted"/>
<keyword evidence="4" id="KW-0808">Transferase</keyword>
<dbReference type="Proteomes" id="UP001187221">
    <property type="component" value="Unassembled WGS sequence"/>
</dbReference>
<evidence type="ECO:0000256" key="1">
    <source>
        <dbReference type="ARBA" id="ARBA00000085"/>
    </source>
</evidence>
<dbReference type="Gene3D" id="3.30.450.20">
    <property type="entry name" value="PAS domain"/>
    <property type="match status" value="1"/>
</dbReference>
<dbReference type="Pfam" id="PF02518">
    <property type="entry name" value="HATPase_c"/>
    <property type="match status" value="1"/>
</dbReference>
<dbReference type="InterPro" id="IPR000700">
    <property type="entry name" value="PAS-assoc_C"/>
</dbReference>
<dbReference type="InterPro" id="IPR050351">
    <property type="entry name" value="BphY/WalK/GraS-like"/>
</dbReference>
<dbReference type="PROSITE" id="PS50109">
    <property type="entry name" value="HIS_KIN"/>
    <property type="match status" value="1"/>
</dbReference>
<feature type="domain" description="PAS" evidence="9">
    <location>
        <begin position="38"/>
        <end position="83"/>
    </location>
</feature>
<dbReference type="SUPFAM" id="SSF47384">
    <property type="entry name" value="Homodimeric domain of signal transducing histidine kinase"/>
    <property type="match status" value="1"/>
</dbReference>
<evidence type="ECO:0000256" key="6">
    <source>
        <dbReference type="ARBA" id="ARBA00023136"/>
    </source>
</evidence>
<dbReference type="PRINTS" id="PR00344">
    <property type="entry name" value="BCTRLSENSOR"/>
</dbReference>
<keyword evidence="12" id="KW-1185">Reference proteome</keyword>
<evidence type="ECO:0000256" key="3">
    <source>
        <dbReference type="ARBA" id="ARBA00022553"/>
    </source>
</evidence>
<evidence type="ECO:0000259" key="8">
    <source>
        <dbReference type="PROSITE" id="PS50109"/>
    </source>
</evidence>
<evidence type="ECO:0000256" key="2">
    <source>
        <dbReference type="ARBA" id="ARBA00012438"/>
    </source>
</evidence>
<dbReference type="InterPro" id="IPR000014">
    <property type="entry name" value="PAS"/>
</dbReference>
<dbReference type="SUPFAM" id="SSF55874">
    <property type="entry name" value="ATPase domain of HSP90 chaperone/DNA topoisomerase II/histidine kinase"/>
    <property type="match status" value="1"/>
</dbReference>
<feature type="domain" description="Histidine kinase" evidence="8">
    <location>
        <begin position="169"/>
        <end position="380"/>
    </location>
</feature>
<gene>
    <name evidence="11" type="ORF">NUTIK01_31830</name>
</gene>
<accession>A0ABQ6PAY0</accession>
<reference evidence="11 12" key="1">
    <citation type="submission" date="2023-06" db="EMBL/GenBank/DDBJ databases">
        <title>Draft genome sequence of Novosphingobium sp. strain IK01.</title>
        <authorList>
            <person name="Hatamoto M."/>
            <person name="Ikarashi T."/>
            <person name="Yamaguchi T."/>
        </authorList>
    </citation>
    <scope>NUCLEOTIDE SEQUENCE [LARGE SCALE GENOMIC DNA]</scope>
    <source>
        <strain evidence="11 12">IK01</strain>
    </source>
</reference>
<evidence type="ECO:0000256" key="5">
    <source>
        <dbReference type="ARBA" id="ARBA00022777"/>
    </source>
</evidence>
<dbReference type="CDD" id="cd00075">
    <property type="entry name" value="HATPase"/>
    <property type="match status" value="1"/>
</dbReference>
<dbReference type="SMART" id="SM00091">
    <property type="entry name" value="PAS"/>
    <property type="match status" value="1"/>
</dbReference>
<sequence length="386" mass="42426">MLDPSKHDEENGQPGPLADTEQAGMPPPDHGILAFDCLFNTSPMGLLLVDGRGLIVRINARALAMFGYEEAELVGEPIETLLPHRARPHHVAIREGYIAAPSIRAMGKGRDLTGRRKDGIEFPLEIGLSPLTTQNGMMTCASIVDITERKRAELRLREANAQLEEFTYVASHDLRSPMRGIANLINIIREDYGEQAPPAVLHNLGRMEERVNNTEKIISDLLHYARAGRRAIKAEPIVLADLIAEVVETESPPPGMTITVEASDEEFEGVRTPLTTILRNLLSNAIKHHDRETGTITLRARLEGNSCLFDVCDDGPGIPEASQGRVFRLFQTLSAAQRKGTGLGLAVVQRLVESHGGSITLLSQDGKRGCTFRVTWPRFARTDLDD</sequence>
<dbReference type="SMART" id="SM00388">
    <property type="entry name" value="HisKA"/>
    <property type="match status" value="1"/>
</dbReference>
<feature type="region of interest" description="Disordered" evidence="7">
    <location>
        <begin position="1"/>
        <end position="26"/>
    </location>
</feature>
<evidence type="ECO:0000259" key="9">
    <source>
        <dbReference type="PROSITE" id="PS50112"/>
    </source>
</evidence>
<dbReference type="CDD" id="cd00082">
    <property type="entry name" value="HisKA"/>
    <property type="match status" value="1"/>
</dbReference>
<dbReference type="InterPro" id="IPR036890">
    <property type="entry name" value="HATPase_C_sf"/>
</dbReference>
<dbReference type="Gene3D" id="3.30.565.10">
    <property type="entry name" value="Histidine kinase-like ATPase, C-terminal domain"/>
    <property type="match status" value="1"/>
</dbReference>